<evidence type="ECO:0000313" key="3">
    <source>
        <dbReference type="Proteomes" id="UP000198598"/>
    </source>
</evidence>
<keyword evidence="3" id="KW-1185">Reference proteome</keyword>
<feature type="transmembrane region" description="Helical" evidence="1">
    <location>
        <begin position="41"/>
        <end position="60"/>
    </location>
</feature>
<accession>A0A1I1QN84</accession>
<evidence type="ECO:0000313" key="2">
    <source>
        <dbReference type="EMBL" id="SFD23477.1"/>
    </source>
</evidence>
<sequence length="71" mass="8101">MKLRLFTFRSVLLILYWVLVNRKFSRVVNKRPSLKNDEGSGSFLISLFGLSVAPAFNVAIQKLQPISRTFA</sequence>
<dbReference type="RefSeq" id="WP_093826359.1">
    <property type="nucleotide sequence ID" value="NZ_FOLQ01000004.1"/>
</dbReference>
<evidence type="ECO:0000256" key="1">
    <source>
        <dbReference type="SAM" id="Phobius"/>
    </source>
</evidence>
<gene>
    <name evidence="2" type="ORF">SAMN05216167_10431</name>
</gene>
<keyword evidence="1" id="KW-0812">Transmembrane</keyword>
<dbReference type="Proteomes" id="UP000198598">
    <property type="component" value="Unassembled WGS sequence"/>
</dbReference>
<dbReference type="AlphaFoldDB" id="A0A1I1QN84"/>
<organism evidence="2 3">
    <name type="scientific">Spirosoma endophyticum</name>
    <dbReference type="NCBI Taxonomy" id="662367"/>
    <lineage>
        <taxon>Bacteria</taxon>
        <taxon>Pseudomonadati</taxon>
        <taxon>Bacteroidota</taxon>
        <taxon>Cytophagia</taxon>
        <taxon>Cytophagales</taxon>
        <taxon>Cytophagaceae</taxon>
        <taxon>Spirosoma</taxon>
    </lineage>
</organism>
<keyword evidence="1" id="KW-1133">Transmembrane helix</keyword>
<proteinExistence type="predicted"/>
<reference evidence="2 3" key="1">
    <citation type="submission" date="2016-10" db="EMBL/GenBank/DDBJ databases">
        <authorList>
            <person name="de Groot N.N."/>
        </authorList>
    </citation>
    <scope>NUCLEOTIDE SEQUENCE [LARGE SCALE GENOMIC DNA]</scope>
    <source>
        <strain evidence="2 3">DSM 26130</strain>
    </source>
</reference>
<name>A0A1I1QN84_9BACT</name>
<dbReference type="EMBL" id="FOLQ01000004">
    <property type="protein sequence ID" value="SFD23477.1"/>
    <property type="molecule type" value="Genomic_DNA"/>
</dbReference>
<dbReference type="STRING" id="662367.SAMN05216167_10431"/>
<keyword evidence="1" id="KW-0472">Membrane</keyword>
<protein>
    <submittedName>
        <fullName evidence="2">Uncharacterized protein</fullName>
    </submittedName>
</protein>